<dbReference type="STRING" id="1198029.A0A1U7LP79"/>
<comment type="similarity">
    <text evidence="7 8">Belongs to the class I-like SAM-binding methyltransferase superfamily. rRNA adenine N(6)-methyltransferase family.</text>
</comment>
<dbReference type="OMA" id="WDYVTKH"/>
<dbReference type="Proteomes" id="UP000186594">
    <property type="component" value="Unassembled WGS sequence"/>
</dbReference>
<evidence type="ECO:0000313" key="9">
    <source>
        <dbReference type="EMBL" id="OLL24454.1"/>
    </source>
</evidence>
<dbReference type="PANTHER" id="PTHR11727:SF17">
    <property type="entry name" value="DIMETHYLADENOSINE TRANSFERASE 1, MITOCHONDRIAL"/>
    <property type="match status" value="1"/>
</dbReference>
<keyword evidence="3 7" id="KW-0808">Transferase</keyword>
<dbReference type="OrthoDB" id="16079at2759"/>
<dbReference type="GO" id="GO:0034246">
    <property type="term" value="F:mitochondrial transcription factor activity"/>
    <property type="evidence" value="ECO:0007669"/>
    <property type="project" value="TreeGrafter"/>
</dbReference>
<name>A0A1U7LP79_NEOID</name>
<evidence type="ECO:0000256" key="6">
    <source>
        <dbReference type="ARBA" id="ARBA00024915"/>
    </source>
</evidence>
<keyword evidence="4 7" id="KW-0949">S-adenosyl-L-methionine</keyword>
<dbReference type="SUPFAM" id="SSF53335">
    <property type="entry name" value="S-adenosyl-L-methionine-dependent methyltransferases"/>
    <property type="match status" value="1"/>
</dbReference>
<dbReference type="AlphaFoldDB" id="A0A1U7LP79"/>
<keyword evidence="2 7" id="KW-0489">Methyltransferase</keyword>
<evidence type="ECO:0000256" key="8">
    <source>
        <dbReference type="RuleBase" id="RU362106"/>
    </source>
</evidence>
<keyword evidence="10" id="KW-1185">Reference proteome</keyword>
<feature type="binding site" evidence="7">
    <location>
        <position position="107"/>
    </location>
    <ligand>
        <name>S-adenosyl-L-methionine</name>
        <dbReference type="ChEBI" id="CHEBI:59789"/>
    </ligand>
</feature>
<feature type="binding site" evidence="7">
    <location>
        <position position="81"/>
    </location>
    <ligand>
        <name>S-adenosyl-L-methionine</name>
        <dbReference type="ChEBI" id="CHEBI:59789"/>
    </ligand>
</feature>
<evidence type="ECO:0000313" key="10">
    <source>
        <dbReference type="Proteomes" id="UP000186594"/>
    </source>
</evidence>
<evidence type="ECO:0000256" key="2">
    <source>
        <dbReference type="ARBA" id="ARBA00022603"/>
    </source>
</evidence>
<keyword evidence="5 7" id="KW-0694">RNA-binding</keyword>
<dbReference type="Pfam" id="PF00398">
    <property type="entry name" value="RrnaAD"/>
    <property type="match status" value="1"/>
</dbReference>
<comment type="caution">
    <text evidence="9">The sequence shown here is derived from an EMBL/GenBank/DDBJ whole genome shotgun (WGS) entry which is preliminary data.</text>
</comment>
<dbReference type="GO" id="GO:0000179">
    <property type="term" value="F:rRNA (adenine-N6,N6-)-dimethyltransferase activity"/>
    <property type="evidence" value="ECO:0007669"/>
    <property type="project" value="UniProtKB-UniRule"/>
</dbReference>
<dbReference type="PROSITE" id="PS51689">
    <property type="entry name" value="SAM_RNA_A_N6_MT"/>
    <property type="match status" value="1"/>
</dbReference>
<feature type="binding site" evidence="7">
    <location>
        <position position="31"/>
    </location>
    <ligand>
        <name>S-adenosyl-L-methionine</name>
        <dbReference type="ChEBI" id="CHEBI:59789"/>
    </ligand>
</feature>
<dbReference type="InterPro" id="IPR029063">
    <property type="entry name" value="SAM-dependent_MTases_sf"/>
</dbReference>
<dbReference type="InterPro" id="IPR023165">
    <property type="entry name" value="rRNA_Ade_diMease-like_C"/>
</dbReference>
<dbReference type="EMBL" id="LXFE01000791">
    <property type="protein sequence ID" value="OLL24454.1"/>
    <property type="molecule type" value="Genomic_DNA"/>
</dbReference>
<evidence type="ECO:0000256" key="3">
    <source>
        <dbReference type="ARBA" id="ARBA00022679"/>
    </source>
</evidence>
<dbReference type="Gene3D" id="3.40.50.150">
    <property type="entry name" value="Vaccinia Virus protein VP39"/>
    <property type="match status" value="1"/>
</dbReference>
<keyword evidence="8" id="KW-0698">rRNA processing</keyword>
<evidence type="ECO:0000256" key="7">
    <source>
        <dbReference type="PROSITE-ProRule" id="PRU01026"/>
    </source>
</evidence>
<reference evidence="9 10" key="1">
    <citation type="submission" date="2016-04" db="EMBL/GenBank/DDBJ databases">
        <title>Evolutionary innovation and constraint leading to complex multicellularity in the Ascomycota.</title>
        <authorList>
            <person name="Cisse O."/>
            <person name="Nguyen A."/>
            <person name="Hewitt D.A."/>
            <person name="Jedd G."/>
            <person name="Stajich J.E."/>
        </authorList>
    </citation>
    <scope>NUCLEOTIDE SEQUENCE [LARGE SCALE GENOMIC DNA]</scope>
    <source>
        <strain evidence="9 10">DAH-3</strain>
    </source>
</reference>
<comment type="function">
    <text evidence="6">Mitochondrial transcription factor that confers selective promoter recognition on the core subunit of the yeast mitochondrial RNA polymerase. Interacts with DNA in a non-specific manner.</text>
</comment>
<dbReference type="GO" id="GO:0006391">
    <property type="term" value="P:transcription initiation at mitochondrial promoter"/>
    <property type="evidence" value="ECO:0007669"/>
    <property type="project" value="TreeGrafter"/>
</dbReference>
<organism evidence="9 10">
    <name type="scientific">Neolecta irregularis (strain DAH-3)</name>
    <dbReference type="NCBI Taxonomy" id="1198029"/>
    <lineage>
        <taxon>Eukaryota</taxon>
        <taxon>Fungi</taxon>
        <taxon>Dikarya</taxon>
        <taxon>Ascomycota</taxon>
        <taxon>Taphrinomycotina</taxon>
        <taxon>Neolectales</taxon>
        <taxon>Neolectaceae</taxon>
        <taxon>Neolecta</taxon>
    </lineage>
</organism>
<accession>A0A1U7LP79</accession>
<evidence type="ECO:0000256" key="5">
    <source>
        <dbReference type="ARBA" id="ARBA00022884"/>
    </source>
</evidence>
<comment type="caution">
    <text evidence="7">Lacks conserved residue(s) required for the propagation of feature annotation.</text>
</comment>
<dbReference type="GO" id="GO:0003723">
    <property type="term" value="F:RNA binding"/>
    <property type="evidence" value="ECO:0007669"/>
    <property type="project" value="UniProtKB-UniRule"/>
</dbReference>
<sequence>MRPSGVFFRSVHILNPFRVRYPIRPNRRVFLTEEHVARSLVDGLDLKNSDYSHIVEMNPGHGSISRAVLNVTNPKKYILLEPAPIFSKDLDLLARKFEGVVQNIPQDGFNWNTFENLFASELKEVAKQSDDNLHSKILFIATLPIAVKGEQLVSQWLNCIYYRHWMQHFGRVRMILLLRDKIGRRLVSEPKGINWSKLGIVAKLLTDSRVIAVDQDSFREDPVTNKDTVILDKADFVPATSMYCVDIRPKRPEVSLIFEEFEYVVKTLMFLRKVPIRTNLRLLGIGAQEGMVSKCSEVVDLDKSASDLTLNEFIQITQIYSDWPLKPNLQSITRTGHSA</sequence>
<evidence type="ECO:0000256" key="1">
    <source>
        <dbReference type="ARBA" id="ARBA00004173"/>
    </source>
</evidence>
<dbReference type="GO" id="GO:0005759">
    <property type="term" value="C:mitochondrial matrix"/>
    <property type="evidence" value="ECO:0007669"/>
    <property type="project" value="TreeGrafter"/>
</dbReference>
<dbReference type="Gene3D" id="1.10.8.100">
    <property type="entry name" value="Ribosomal RNA adenine dimethylase-like, domain 2"/>
    <property type="match status" value="1"/>
</dbReference>
<dbReference type="InterPro" id="IPR001737">
    <property type="entry name" value="KsgA/Erm"/>
</dbReference>
<comment type="subcellular location">
    <subcellularLocation>
        <location evidence="1">Mitochondrion</location>
    </subcellularLocation>
</comment>
<dbReference type="EC" id="2.1.1.-" evidence="8"/>
<proteinExistence type="inferred from homology"/>
<protein>
    <recommendedName>
        <fullName evidence="8">rRNA adenine N(6)-methyltransferase</fullName>
        <ecNumber evidence="8">2.1.1.-</ecNumber>
    </recommendedName>
</protein>
<evidence type="ECO:0000256" key="4">
    <source>
        <dbReference type="ARBA" id="ARBA00022691"/>
    </source>
</evidence>
<dbReference type="PANTHER" id="PTHR11727">
    <property type="entry name" value="DIMETHYLADENOSINE TRANSFERASE"/>
    <property type="match status" value="1"/>
</dbReference>
<dbReference type="GO" id="GO:0034245">
    <property type="term" value="C:mitochondrial DNA-directed RNA polymerase complex"/>
    <property type="evidence" value="ECO:0007669"/>
    <property type="project" value="TreeGrafter"/>
</dbReference>
<gene>
    <name evidence="9" type="ORF">NEOLI_004164</name>
</gene>